<dbReference type="PANTHER" id="PTHR23534">
    <property type="entry name" value="MFS PERMEASE"/>
    <property type="match status" value="1"/>
</dbReference>
<keyword evidence="6" id="KW-1185">Reference proteome</keyword>
<feature type="transmembrane region" description="Helical" evidence="3">
    <location>
        <begin position="85"/>
        <end position="104"/>
    </location>
</feature>
<feature type="transmembrane region" description="Helical" evidence="3">
    <location>
        <begin position="448"/>
        <end position="469"/>
    </location>
</feature>
<comment type="caution">
    <text evidence="5">The sequence shown here is derived from an EMBL/GenBank/DDBJ whole genome shotgun (WGS) entry which is preliminary data.</text>
</comment>
<protein>
    <recommendedName>
        <fullName evidence="4">Major facilitator superfamily (MFS) profile domain-containing protein</fullName>
    </recommendedName>
</protein>
<organism evidence="5 6">
    <name type="scientific">Pleodorina starrii</name>
    <dbReference type="NCBI Taxonomy" id="330485"/>
    <lineage>
        <taxon>Eukaryota</taxon>
        <taxon>Viridiplantae</taxon>
        <taxon>Chlorophyta</taxon>
        <taxon>core chlorophytes</taxon>
        <taxon>Chlorophyceae</taxon>
        <taxon>CS clade</taxon>
        <taxon>Chlamydomonadales</taxon>
        <taxon>Volvocaceae</taxon>
        <taxon>Pleodorina</taxon>
    </lineage>
</organism>
<evidence type="ECO:0000256" key="2">
    <source>
        <dbReference type="SAM" id="MobiDB-lite"/>
    </source>
</evidence>
<comment type="subcellular location">
    <subcellularLocation>
        <location evidence="1">Membrane</location>
        <topology evidence="1">Multi-pass membrane protein</topology>
    </subcellularLocation>
</comment>
<feature type="transmembrane region" description="Helical" evidence="3">
    <location>
        <begin position="20"/>
        <end position="39"/>
    </location>
</feature>
<evidence type="ECO:0000313" key="5">
    <source>
        <dbReference type="EMBL" id="GLC50009.1"/>
    </source>
</evidence>
<accession>A0A9W6EYY0</accession>
<proteinExistence type="predicted"/>
<dbReference type="GO" id="GO:0016020">
    <property type="term" value="C:membrane"/>
    <property type="evidence" value="ECO:0007669"/>
    <property type="project" value="UniProtKB-SubCell"/>
</dbReference>
<reference evidence="5 6" key="1">
    <citation type="journal article" date="2023" name="Commun. Biol.">
        <title>Reorganization of the ancestral sex-determining regions during the evolution of trioecy in Pleodorina starrii.</title>
        <authorList>
            <person name="Takahashi K."/>
            <person name="Suzuki S."/>
            <person name="Kawai-Toyooka H."/>
            <person name="Yamamoto K."/>
            <person name="Hamaji T."/>
            <person name="Ootsuki R."/>
            <person name="Yamaguchi H."/>
            <person name="Kawachi M."/>
            <person name="Higashiyama T."/>
            <person name="Nozaki H."/>
        </authorList>
    </citation>
    <scope>NUCLEOTIDE SEQUENCE [LARGE SCALE GENOMIC DNA]</scope>
    <source>
        <strain evidence="5 6">NIES-4479</strain>
    </source>
</reference>
<evidence type="ECO:0000256" key="1">
    <source>
        <dbReference type="ARBA" id="ARBA00004141"/>
    </source>
</evidence>
<dbReference type="EMBL" id="BRXU01000003">
    <property type="protein sequence ID" value="GLC50009.1"/>
    <property type="molecule type" value="Genomic_DNA"/>
</dbReference>
<dbReference type="SUPFAM" id="SSF103473">
    <property type="entry name" value="MFS general substrate transporter"/>
    <property type="match status" value="2"/>
</dbReference>
<feature type="transmembrane region" description="Helical" evidence="3">
    <location>
        <begin position="111"/>
        <end position="128"/>
    </location>
</feature>
<dbReference type="InterPro" id="IPR020846">
    <property type="entry name" value="MFS_dom"/>
</dbReference>
<dbReference type="InterPro" id="IPR036259">
    <property type="entry name" value="MFS_trans_sf"/>
</dbReference>
<sequence>MVVLQPAPGAPELMSFRRRLANILGLSMGWCLMVSVVFIQLSTTTLAARDFAGAATATLPAGIMMAAATLSAAPGSLAMKRLGRRPVFAASAAAGVAGGVLLVLGARFRQLGLLIAGSVPLGACFAQANNLRFAATEFAPAGFEPKALSLVVTGAVLAAVVGPEVARHTRAAMEPTYTATYVFLTGLTGLYAVLVGAMIEFGALPELVADKAERAADKAVVTADVTVVDAGSGPAAAQNVGGEAEGAATPPAAAAAAAAAMECGTSSVGGSAVACPQEQQPLHVATTTTTTLPENGVQQAPATASATAPGTAAASAPGSAAPGEQQLTRQLTAASAAKGAGGASSDSTLVVVGKLDCGSTVQGKDADARHADAPADDPGAVISSGSNSSSCSGVRSSQPLRDLFLSWDYVVPVLTASLSYCGMAGMMTASPLAIRDADYSFNETTQVIQVHIISMFLPSLLTGHVIALLGATTTMTAGSAVLLAGTAVFFAGGRLPVFFAGNAVVGLGWNWSYVGASALVAATCSAAPEARFAAQGVMDTAVLAGTGLAVVLAGTLYSSLGWRVYGAVFLGVSGLMLAADLAMAMAGRAAARRRAGEGGSGGGKAS</sequence>
<dbReference type="OrthoDB" id="6612291at2759"/>
<dbReference type="Proteomes" id="UP001165080">
    <property type="component" value="Unassembled WGS sequence"/>
</dbReference>
<feature type="region of interest" description="Disordered" evidence="2">
    <location>
        <begin position="298"/>
        <end position="333"/>
    </location>
</feature>
<keyword evidence="3" id="KW-1133">Transmembrane helix</keyword>
<feature type="transmembrane region" description="Helical" evidence="3">
    <location>
        <begin position="511"/>
        <end position="528"/>
    </location>
</feature>
<feature type="domain" description="Major facilitator superfamily (MFS) profile" evidence="4">
    <location>
        <begin position="408"/>
        <end position="606"/>
    </location>
</feature>
<dbReference type="Gene3D" id="1.20.1250.20">
    <property type="entry name" value="MFS general substrate transporter like domains"/>
    <property type="match status" value="2"/>
</dbReference>
<feature type="transmembrane region" description="Helical" evidence="3">
    <location>
        <begin position="481"/>
        <end position="505"/>
    </location>
</feature>
<evidence type="ECO:0000313" key="6">
    <source>
        <dbReference type="Proteomes" id="UP001165080"/>
    </source>
</evidence>
<dbReference type="GO" id="GO:0022857">
    <property type="term" value="F:transmembrane transporter activity"/>
    <property type="evidence" value="ECO:0007669"/>
    <property type="project" value="InterPro"/>
</dbReference>
<dbReference type="PANTHER" id="PTHR23534:SF1">
    <property type="entry name" value="MAJOR FACILITATOR SUPERFAMILY PROTEIN"/>
    <property type="match status" value="1"/>
</dbReference>
<feature type="transmembrane region" description="Helical" evidence="3">
    <location>
        <begin position="51"/>
        <end position="73"/>
    </location>
</feature>
<evidence type="ECO:0000256" key="3">
    <source>
        <dbReference type="SAM" id="Phobius"/>
    </source>
</evidence>
<keyword evidence="3" id="KW-0472">Membrane</keyword>
<feature type="transmembrane region" description="Helical" evidence="3">
    <location>
        <begin position="178"/>
        <end position="199"/>
    </location>
</feature>
<feature type="compositionally biased region" description="Basic and acidic residues" evidence="2">
    <location>
        <begin position="364"/>
        <end position="373"/>
    </location>
</feature>
<feature type="region of interest" description="Disordered" evidence="2">
    <location>
        <begin position="362"/>
        <end position="388"/>
    </location>
</feature>
<feature type="transmembrane region" description="Helical" evidence="3">
    <location>
        <begin position="148"/>
        <end position="166"/>
    </location>
</feature>
<keyword evidence="3" id="KW-0812">Transmembrane</keyword>
<dbReference type="AlphaFoldDB" id="A0A9W6EYY0"/>
<name>A0A9W6EYY0_9CHLO</name>
<feature type="transmembrane region" description="Helical" evidence="3">
    <location>
        <begin position="564"/>
        <end position="584"/>
    </location>
</feature>
<feature type="transmembrane region" description="Helical" evidence="3">
    <location>
        <begin position="540"/>
        <end position="558"/>
    </location>
</feature>
<evidence type="ECO:0000259" key="4">
    <source>
        <dbReference type="PROSITE" id="PS50850"/>
    </source>
</evidence>
<dbReference type="PROSITE" id="PS50850">
    <property type="entry name" value="MFS"/>
    <property type="match status" value="1"/>
</dbReference>
<gene>
    <name evidence="5" type="primary">PLEST010683</name>
    <name evidence="5" type="ORF">PLESTB_000332600</name>
</gene>
<feature type="compositionally biased region" description="Low complexity" evidence="2">
    <location>
        <begin position="300"/>
        <end position="323"/>
    </location>
</feature>